<sequence>GSLSGILSGDNVTFTTNGSFSDKNAGIGKTVNVGFSTGGTDAGNYAVTANTTTTANIDRLAVSGSLQAQDKIYDATKTAGVMGSLSGVLSGDQVNLTAQGSFADKNVGADKSVTFSAVSLSGADALNYSVSTNTTATATISALDITGQILADSKVYDGTILAQTTGTLNGVPVGPGIAEDVSLATVGAFADIHAGTGLTVNVSGFLAGADAGNYRLVSSNAQTQADIFQRQLTVTPSLVFSKVYDGNVAAQVGAGRLVGVLGLDQVIISSATGQFADRHVGANKAVQVSYNLGGASAGDYFVPAEQLTGSITPKALQIAGSAAADKVYDGSTQATVTAGSLSGLVAGDSVGVSGNGQFADKRVGADKSVSVTYSLTGAESLDYTLAGETLLADITPKALSISGSNALDKVYDATTDAQVIAGTLAGKVGGDDVMVGATGVFADKNAGVNKQVTAGYTLFGTDAANYTLAGQTLQASITPADLTIKANDATKVAGTENPAFTININEFVIGDNLTGLSGNSLFNAGTSTDLSSYVSGLNGTLSFQTPATTTSAPGTYAITPTGLTAPNYTIHFQPGQLTVIAAASGGQGNETPPANNPSFSQDPADGNPPPPPPQDMPGGEIGGTGSQFVLLGGGVQMPGGQNDDDDDDQNTL</sequence>
<feature type="domain" description="YDG" evidence="2">
    <location>
        <begin position="3"/>
        <end position="51"/>
    </location>
</feature>
<gene>
    <name evidence="4" type="ORF">EV700_3023</name>
</gene>
<evidence type="ECO:0000259" key="2">
    <source>
        <dbReference type="Pfam" id="PF18657"/>
    </source>
</evidence>
<proteinExistence type="predicted"/>
<feature type="domain" description="YDG" evidence="2">
    <location>
        <begin position="395"/>
        <end position="472"/>
    </location>
</feature>
<dbReference type="EMBL" id="SHKX01000016">
    <property type="protein sequence ID" value="RZU36811.1"/>
    <property type="molecule type" value="Genomic_DNA"/>
</dbReference>
<feature type="compositionally biased region" description="Polar residues" evidence="1">
    <location>
        <begin position="589"/>
        <end position="601"/>
    </location>
</feature>
<organism evidence="4 5">
    <name type="scientific">Fluviicoccus keumensis</name>
    <dbReference type="NCBI Taxonomy" id="1435465"/>
    <lineage>
        <taxon>Bacteria</taxon>
        <taxon>Pseudomonadati</taxon>
        <taxon>Pseudomonadota</taxon>
        <taxon>Gammaproteobacteria</taxon>
        <taxon>Moraxellales</taxon>
        <taxon>Moraxellaceae</taxon>
        <taxon>Fluviicoccus</taxon>
    </lineage>
</organism>
<feature type="domain" description="YDG" evidence="2">
    <location>
        <begin position="312"/>
        <end position="388"/>
    </location>
</feature>
<evidence type="ECO:0000259" key="3">
    <source>
        <dbReference type="Pfam" id="PF18676"/>
    </source>
</evidence>
<evidence type="ECO:0008006" key="6">
    <source>
        <dbReference type="Google" id="ProtNLM"/>
    </source>
</evidence>
<feature type="domain" description="YDG" evidence="2">
    <location>
        <begin position="230"/>
        <end position="304"/>
    </location>
</feature>
<dbReference type="AlphaFoldDB" id="A0A4Q7YJL2"/>
<dbReference type="Gene3D" id="3.30.160.710">
    <property type="match status" value="1"/>
</dbReference>
<evidence type="ECO:0000313" key="4">
    <source>
        <dbReference type="EMBL" id="RZU36811.1"/>
    </source>
</evidence>
<name>A0A4Q7YJL2_9GAMM</name>
<feature type="compositionally biased region" description="Acidic residues" evidence="1">
    <location>
        <begin position="642"/>
        <end position="652"/>
    </location>
</feature>
<feature type="domain" description="YDG" evidence="2">
    <location>
        <begin position="150"/>
        <end position="219"/>
    </location>
</feature>
<dbReference type="Pfam" id="PF18657">
    <property type="entry name" value="YDG"/>
    <property type="match status" value="6"/>
</dbReference>
<reference evidence="4 5" key="1">
    <citation type="submission" date="2019-02" db="EMBL/GenBank/DDBJ databases">
        <title>Genomic Encyclopedia of Type Strains, Phase IV (KMG-IV): sequencing the most valuable type-strain genomes for metagenomic binning, comparative biology and taxonomic classification.</title>
        <authorList>
            <person name="Goeker M."/>
        </authorList>
    </citation>
    <scope>NUCLEOTIDE SEQUENCE [LARGE SCALE GENOMIC DNA]</scope>
    <source>
        <strain evidence="4 5">DSM 105135</strain>
    </source>
</reference>
<evidence type="ECO:0000313" key="5">
    <source>
        <dbReference type="Proteomes" id="UP000292423"/>
    </source>
</evidence>
<dbReference type="RefSeq" id="WP_242610288.1">
    <property type="nucleotide sequence ID" value="NZ_SHKX01000016.1"/>
</dbReference>
<feature type="region of interest" description="Disordered" evidence="1">
    <location>
        <begin position="584"/>
        <end position="652"/>
    </location>
</feature>
<comment type="caution">
    <text evidence="4">The sequence shown here is derived from an EMBL/GenBank/DDBJ whole genome shotgun (WGS) entry which is preliminary data.</text>
</comment>
<feature type="domain" description="YDG" evidence="2">
    <location>
        <begin position="66"/>
        <end position="135"/>
    </location>
</feature>
<dbReference type="Proteomes" id="UP000292423">
    <property type="component" value="Unassembled WGS sequence"/>
</dbReference>
<accession>A0A4Q7YJL2</accession>
<feature type="compositionally biased region" description="Gly residues" evidence="1">
    <location>
        <begin position="619"/>
        <end position="637"/>
    </location>
</feature>
<feature type="compositionally biased region" description="Pro residues" evidence="1">
    <location>
        <begin position="606"/>
        <end position="615"/>
    </location>
</feature>
<feature type="domain" description="MBG" evidence="3">
    <location>
        <begin position="482"/>
        <end position="578"/>
    </location>
</feature>
<dbReference type="InterPro" id="IPR041286">
    <property type="entry name" value="MBG_2"/>
</dbReference>
<feature type="non-terminal residue" evidence="4">
    <location>
        <position position="1"/>
    </location>
</feature>
<dbReference type="Pfam" id="PF18676">
    <property type="entry name" value="MBG_2"/>
    <property type="match status" value="1"/>
</dbReference>
<dbReference type="InterPro" id="IPR041248">
    <property type="entry name" value="YDG"/>
</dbReference>
<evidence type="ECO:0000256" key="1">
    <source>
        <dbReference type="SAM" id="MobiDB-lite"/>
    </source>
</evidence>
<protein>
    <recommendedName>
        <fullName evidence="6">MBG domain-containing protein</fullName>
    </recommendedName>
</protein>
<keyword evidence="5" id="KW-1185">Reference proteome</keyword>